<protein>
    <recommendedName>
        <fullName evidence="3">F-box domain-containing protein</fullName>
    </recommendedName>
</protein>
<organism evidence="1 2">
    <name type="scientific">Mycena sanguinolenta</name>
    <dbReference type="NCBI Taxonomy" id="230812"/>
    <lineage>
        <taxon>Eukaryota</taxon>
        <taxon>Fungi</taxon>
        <taxon>Dikarya</taxon>
        <taxon>Basidiomycota</taxon>
        <taxon>Agaricomycotina</taxon>
        <taxon>Agaricomycetes</taxon>
        <taxon>Agaricomycetidae</taxon>
        <taxon>Agaricales</taxon>
        <taxon>Marasmiineae</taxon>
        <taxon>Mycenaceae</taxon>
        <taxon>Mycena</taxon>
    </lineage>
</organism>
<name>A0A8H6YSF8_9AGAR</name>
<dbReference type="EMBL" id="JACAZH010000007">
    <property type="protein sequence ID" value="KAF7363739.1"/>
    <property type="molecule type" value="Genomic_DNA"/>
</dbReference>
<comment type="caution">
    <text evidence="1">The sequence shown here is derived from an EMBL/GenBank/DDBJ whole genome shotgun (WGS) entry which is preliminary data.</text>
</comment>
<gene>
    <name evidence="1" type="ORF">MSAN_01031700</name>
</gene>
<dbReference type="OrthoDB" id="3365698at2759"/>
<dbReference type="AlphaFoldDB" id="A0A8H6YSF8"/>
<accession>A0A8H6YSF8</accession>
<reference evidence="1" key="1">
    <citation type="submission" date="2020-05" db="EMBL/GenBank/DDBJ databases">
        <title>Mycena genomes resolve the evolution of fungal bioluminescence.</title>
        <authorList>
            <person name="Tsai I.J."/>
        </authorList>
    </citation>
    <scope>NUCLEOTIDE SEQUENCE</scope>
    <source>
        <strain evidence="1">160909Yilan</strain>
    </source>
</reference>
<evidence type="ECO:0000313" key="1">
    <source>
        <dbReference type="EMBL" id="KAF7363739.1"/>
    </source>
</evidence>
<evidence type="ECO:0000313" key="2">
    <source>
        <dbReference type="Proteomes" id="UP000623467"/>
    </source>
</evidence>
<sequence length="470" mass="53795">MPLQSKSGVFKPADSPFFSLFEQNHVPSLEERKEIQELLAEKAAHLSYLNSQVPKRRSGKKHKVPAELRAELAYTRRWLDFHRALVSPWRQLPVEIMSEIFIFTLKYRGESDQLEPWIDDRVGTLLLCKICSAWRAIALRTPALWNTLSVLAFERQVYLQLLWDSHTHPDVMNSVVSVYSSHLHHTAELSIHGHYSGPQIGEPYPWLNIESEVNAPLLSTVVVRLPQGSLWSLRRVPMSQIFQIFEGGSNLRHLDINVDGPTVSSSAQSRLNMKSVTKLKITSYEYLGEFLEQAEFPSIVNFRIYYVDEWPGPPFYSFLSRSSCALTVLEFHECAISPEEITTCLQHSACKTLQLLFLDEPFPGDVDVLLRHLTYQGPKHAPCSNPNLKTIILHGISSTDGLLSEMAESRCLSNTLSSDQLGPVQLAEFRFSFLYRPGTHHSEDWKRLREIEKLTEPVVKFWWPAKNLTE</sequence>
<evidence type="ECO:0008006" key="3">
    <source>
        <dbReference type="Google" id="ProtNLM"/>
    </source>
</evidence>
<keyword evidence="2" id="KW-1185">Reference proteome</keyword>
<dbReference type="Proteomes" id="UP000623467">
    <property type="component" value="Unassembled WGS sequence"/>
</dbReference>
<proteinExistence type="predicted"/>
<dbReference type="SUPFAM" id="SSF52047">
    <property type="entry name" value="RNI-like"/>
    <property type="match status" value="1"/>
</dbReference>